<dbReference type="OrthoDB" id="10257049at2759"/>
<reference evidence="2 3" key="1">
    <citation type="journal article" date="2020" name="ISME J.">
        <title>Uncovering the hidden diversity of litter-decomposition mechanisms in mushroom-forming fungi.</title>
        <authorList>
            <person name="Floudas D."/>
            <person name="Bentzer J."/>
            <person name="Ahren D."/>
            <person name="Johansson T."/>
            <person name="Persson P."/>
            <person name="Tunlid A."/>
        </authorList>
    </citation>
    <scope>NUCLEOTIDE SEQUENCE [LARGE SCALE GENOMIC DNA]</scope>
    <source>
        <strain evidence="2 3">CBS 406.79</strain>
    </source>
</reference>
<evidence type="ECO:0000313" key="2">
    <source>
        <dbReference type="EMBL" id="KAF5386552.1"/>
    </source>
</evidence>
<gene>
    <name evidence="2" type="ORF">D9757_005840</name>
</gene>
<feature type="region of interest" description="Disordered" evidence="1">
    <location>
        <begin position="1"/>
        <end position="22"/>
    </location>
</feature>
<dbReference type="Proteomes" id="UP000518752">
    <property type="component" value="Unassembled WGS sequence"/>
</dbReference>
<proteinExistence type="predicted"/>
<dbReference type="AlphaFoldDB" id="A0A8H5HNL2"/>
<comment type="caution">
    <text evidence="2">The sequence shown here is derived from an EMBL/GenBank/DDBJ whole genome shotgun (WGS) entry which is preliminary data.</text>
</comment>
<name>A0A8H5HNL2_9AGAR</name>
<evidence type="ECO:0000256" key="1">
    <source>
        <dbReference type="SAM" id="MobiDB-lite"/>
    </source>
</evidence>
<dbReference type="Gene3D" id="3.90.180.10">
    <property type="entry name" value="Medium-chain alcohol dehydrogenases, catalytic domain"/>
    <property type="match status" value="1"/>
</dbReference>
<dbReference type="Gene3D" id="3.40.50.720">
    <property type="entry name" value="NAD(P)-binding Rossmann-like Domain"/>
    <property type="match status" value="1"/>
</dbReference>
<sequence>MNDNRHHQSRSPHSEATTRPKTVPLFKLPATMTFEEAASSPIPPFPHMTAGDYRPCISISIQESNAKSLRREIVLTRRGSTATGYHAVQFSVLSGLRVFVTSYAAEAPDPYVVKKIQAAAGEEGISYALDAVSKNGTIEATIVQDHRRKEVGEDSRLHRAWVQFTFGQDLDLPAMPEDKAGTSDHVINYLPSIIEGLGYWKGIQDSALKADAGCA</sequence>
<dbReference type="EMBL" id="JAACJN010000035">
    <property type="protein sequence ID" value="KAF5386552.1"/>
    <property type="molecule type" value="Genomic_DNA"/>
</dbReference>
<keyword evidence="3" id="KW-1185">Reference proteome</keyword>
<accession>A0A8H5HNL2</accession>
<organism evidence="2 3">
    <name type="scientific">Collybiopsis confluens</name>
    <dbReference type="NCBI Taxonomy" id="2823264"/>
    <lineage>
        <taxon>Eukaryota</taxon>
        <taxon>Fungi</taxon>
        <taxon>Dikarya</taxon>
        <taxon>Basidiomycota</taxon>
        <taxon>Agaricomycotina</taxon>
        <taxon>Agaricomycetes</taxon>
        <taxon>Agaricomycetidae</taxon>
        <taxon>Agaricales</taxon>
        <taxon>Marasmiineae</taxon>
        <taxon>Omphalotaceae</taxon>
        <taxon>Collybiopsis</taxon>
    </lineage>
</organism>
<evidence type="ECO:0000313" key="3">
    <source>
        <dbReference type="Proteomes" id="UP000518752"/>
    </source>
</evidence>
<feature type="compositionally biased region" description="Basic and acidic residues" evidence="1">
    <location>
        <begin position="1"/>
        <end position="18"/>
    </location>
</feature>
<protein>
    <submittedName>
        <fullName evidence="2">Uncharacterized protein</fullName>
    </submittedName>
</protein>